<dbReference type="AlphaFoldDB" id="A0AAW5FA00"/>
<feature type="transmembrane region" description="Helical" evidence="1">
    <location>
        <begin position="91"/>
        <end position="113"/>
    </location>
</feature>
<evidence type="ECO:0000256" key="1">
    <source>
        <dbReference type="SAM" id="Phobius"/>
    </source>
</evidence>
<feature type="transmembrane region" description="Helical" evidence="1">
    <location>
        <begin position="266"/>
        <end position="284"/>
    </location>
</feature>
<dbReference type="CDD" id="cd21416">
    <property type="entry name" value="HDC_protein"/>
    <property type="match status" value="1"/>
</dbReference>
<keyword evidence="1" id="KW-0472">Membrane</keyword>
<feature type="transmembrane region" description="Helical" evidence="1">
    <location>
        <begin position="290"/>
        <end position="315"/>
    </location>
</feature>
<comment type="caution">
    <text evidence="2">The sequence shown here is derived from an EMBL/GenBank/DDBJ whole genome shotgun (WGS) entry which is preliminary data.</text>
</comment>
<dbReference type="Proteomes" id="UP001203136">
    <property type="component" value="Unassembled WGS sequence"/>
</dbReference>
<evidence type="ECO:0008006" key="5">
    <source>
        <dbReference type="Google" id="ProtNLM"/>
    </source>
</evidence>
<sequence>MYLDAIFYFMVILAIMAVADIISTATRAMIPSMFSISVICIVLFWSGLLPPDVLELAGISSTLVYVIYYLQLPHMGALMSMREMAVQWKTIVICLAGLVGMCILNVTVGTLLLGKLVVLAGTPPLSGGIVAYMIVSEQANAMGRPDLSTLALAVFVLQSFVGYPLTAFFLKKEANYLLKNYRNGIVEGEKEAINSSKKPLIPQLPEKYNTTNTVLFKVAVAGVIGILITIATREFLSRYVILLIVGVILSEIGFLDRSPLIKSQVFGFSMVVIIGYVVVAGIGGTTPDVVLSSLIPTVGVIVIGTIGLAVGAMIAGKLLGFRKEMAISVALTALYGYPGTYILSQESVKAVSDDETEKEYLRSRIEPKMIVGGFTTVTFASVFVASILVKFF</sequence>
<keyword evidence="1" id="KW-0812">Transmembrane</keyword>
<dbReference type="InterPro" id="IPR049576">
    <property type="entry name" value="HDC-like"/>
</dbReference>
<evidence type="ECO:0000313" key="2">
    <source>
        <dbReference type="EMBL" id="MCK0088610.1"/>
    </source>
</evidence>
<feature type="transmembrane region" description="Helical" evidence="1">
    <location>
        <begin position="236"/>
        <end position="254"/>
    </location>
</feature>
<reference evidence="2" key="1">
    <citation type="journal article" date="2022" name="Cell Host Microbe">
        <title>Colonization of the live biotherapeutic product VE303 and modulation of the microbiota and metabolites in healthy volunteers.</title>
        <authorList>
            <person name="Dsouza M."/>
            <person name="Menon R."/>
            <person name="Crossette E."/>
            <person name="Bhattarai S.K."/>
            <person name="Schneider J."/>
            <person name="Kim Y.G."/>
            <person name="Reddy S."/>
            <person name="Caballero S."/>
            <person name="Felix C."/>
            <person name="Cornacchione L."/>
            <person name="Hendrickson J."/>
            <person name="Watson A.R."/>
            <person name="Minot S.S."/>
            <person name="Greenfield N."/>
            <person name="Schopf L."/>
            <person name="Szabady R."/>
            <person name="Patarroyo J."/>
            <person name="Smith W."/>
            <person name="Harrison P."/>
            <person name="Kuijper E.J."/>
            <person name="Kelly C.P."/>
            <person name="Olle B."/>
            <person name="Bobilev D."/>
            <person name="Silber J.L."/>
            <person name="Bucci V."/>
            <person name="Roberts B."/>
            <person name="Faith J."/>
            <person name="Norman J.M."/>
        </authorList>
    </citation>
    <scope>NUCLEOTIDE SEQUENCE</scope>
    <source>
        <strain evidence="2">VE303-04</strain>
    </source>
</reference>
<dbReference type="EMBL" id="JAINVB010000001">
    <property type="protein sequence ID" value="MCK0088610.1"/>
    <property type="molecule type" value="Genomic_DNA"/>
</dbReference>
<proteinExistence type="predicted"/>
<evidence type="ECO:0000313" key="4">
    <source>
        <dbReference type="Proteomes" id="UP001203136"/>
    </source>
</evidence>
<protein>
    <recommendedName>
        <fullName evidence="5">Na+/glutamate symporter</fullName>
    </recommendedName>
</protein>
<feature type="transmembrane region" description="Helical" evidence="1">
    <location>
        <begin position="369"/>
        <end position="389"/>
    </location>
</feature>
<feature type="transmembrane region" description="Helical" evidence="1">
    <location>
        <begin position="29"/>
        <end position="47"/>
    </location>
</feature>
<dbReference type="EMBL" id="JAQLGM010000001">
    <property type="protein sequence ID" value="MDB1998783.1"/>
    <property type="molecule type" value="Genomic_DNA"/>
</dbReference>
<dbReference type="Proteomes" id="UP001300871">
    <property type="component" value="Unassembled WGS sequence"/>
</dbReference>
<reference evidence="3" key="2">
    <citation type="submission" date="2023-01" db="EMBL/GenBank/DDBJ databases">
        <title>Human gut microbiome strain richness.</title>
        <authorList>
            <person name="Chen-Liaw A."/>
        </authorList>
    </citation>
    <scope>NUCLEOTIDE SEQUENCE</scope>
    <source>
        <strain evidence="3">B1_m1001713B170214d0_201011</strain>
    </source>
</reference>
<feature type="transmembrane region" description="Helical" evidence="1">
    <location>
        <begin position="6"/>
        <end position="22"/>
    </location>
</feature>
<feature type="transmembrane region" description="Helical" evidence="1">
    <location>
        <begin position="150"/>
        <end position="170"/>
    </location>
</feature>
<dbReference type="GeneID" id="57968393"/>
<dbReference type="RefSeq" id="WP_009297713.1">
    <property type="nucleotide sequence ID" value="NZ_CABHNX010000068.1"/>
</dbReference>
<evidence type="ECO:0000313" key="3">
    <source>
        <dbReference type="EMBL" id="MDB1998783.1"/>
    </source>
</evidence>
<organism evidence="2 4">
    <name type="scientific">Clostridium symbiosum</name>
    <name type="common">Bacteroides symbiosus</name>
    <dbReference type="NCBI Taxonomy" id="1512"/>
    <lineage>
        <taxon>Bacteria</taxon>
        <taxon>Bacillati</taxon>
        <taxon>Bacillota</taxon>
        <taxon>Clostridia</taxon>
        <taxon>Lachnospirales</taxon>
        <taxon>Lachnospiraceae</taxon>
        <taxon>Otoolea</taxon>
    </lineage>
</organism>
<name>A0AAW5FA00_CLOSY</name>
<feature type="transmembrane region" description="Helical" evidence="1">
    <location>
        <begin position="214"/>
        <end position="230"/>
    </location>
</feature>
<keyword evidence="1" id="KW-1133">Transmembrane helix</keyword>
<accession>A0AAW5FA00</accession>
<gene>
    <name evidence="2" type="ORF">K5I21_22660</name>
    <name evidence="3" type="ORF">PM006_01000</name>
</gene>
<feature type="transmembrane region" description="Helical" evidence="1">
    <location>
        <begin position="53"/>
        <end position="70"/>
    </location>
</feature>